<dbReference type="InterPro" id="IPR029058">
    <property type="entry name" value="AB_hydrolase_fold"/>
</dbReference>
<dbReference type="Proteomes" id="UP001595476">
    <property type="component" value="Unassembled WGS sequence"/>
</dbReference>
<dbReference type="InterPro" id="IPR000073">
    <property type="entry name" value="AB_hydrolase_1"/>
</dbReference>
<feature type="domain" description="AB hydrolase-1" evidence="2">
    <location>
        <begin position="54"/>
        <end position="151"/>
    </location>
</feature>
<keyword evidence="4" id="KW-1185">Reference proteome</keyword>
<proteinExistence type="predicted"/>
<protein>
    <submittedName>
        <fullName evidence="3">Alpha/beta fold hydrolase</fullName>
    </submittedName>
</protein>
<dbReference type="PRINTS" id="PR00111">
    <property type="entry name" value="ABHYDROLASE"/>
</dbReference>
<feature type="signal peptide" evidence="1">
    <location>
        <begin position="1"/>
        <end position="34"/>
    </location>
</feature>
<dbReference type="Gene3D" id="3.40.50.1820">
    <property type="entry name" value="alpha/beta hydrolase"/>
    <property type="match status" value="1"/>
</dbReference>
<dbReference type="PANTHER" id="PTHR43433:SF5">
    <property type="entry name" value="AB HYDROLASE-1 DOMAIN-CONTAINING PROTEIN"/>
    <property type="match status" value="1"/>
</dbReference>
<feature type="chain" id="PRO_5045887809" evidence="1">
    <location>
        <begin position="35"/>
        <end position="283"/>
    </location>
</feature>
<dbReference type="PANTHER" id="PTHR43433">
    <property type="entry name" value="HYDROLASE, ALPHA/BETA FOLD FAMILY PROTEIN"/>
    <property type="match status" value="1"/>
</dbReference>
<evidence type="ECO:0000313" key="3">
    <source>
        <dbReference type="EMBL" id="MFC3150637.1"/>
    </source>
</evidence>
<dbReference type="PROSITE" id="PS51257">
    <property type="entry name" value="PROKAR_LIPOPROTEIN"/>
    <property type="match status" value="1"/>
</dbReference>
<reference evidence="4" key="1">
    <citation type="journal article" date="2019" name="Int. J. Syst. Evol. Microbiol.">
        <title>The Global Catalogue of Microorganisms (GCM) 10K type strain sequencing project: providing services to taxonomists for standard genome sequencing and annotation.</title>
        <authorList>
            <consortium name="The Broad Institute Genomics Platform"/>
            <consortium name="The Broad Institute Genome Sequencing Center for Infectious Disease"/>
            <person name="Wu L."/>
            <person name="Ma J."/>
        </authorList>
    </citation>
    <scope>NUCLEOTIDE SEQUENCE [LARGE SCALE GENOMIC DNA]</scope>
    <source>
        <strain evidence="4">KCTC 52438</strain>
    </source>
</reference>
<keyword evidence="3" id="KW-0378">Hydrolase</keyword>
<gene>
    <name evidence="3" type="ORF">ACFOEK_06345</name>
</gene>
<sequence length="283" mass="31684">MDKNKTTDKDILMNTFRHAFVLSLALLISCFAKADIAEVNGINIYYEVHGEGTPLVLLHGGYVDSDMWTIETLILSQSFQVIEIDSRGHGRSTDGEDAISYELMADDTLKLLDQLEINNAHFAGWSDGAVVAAQIAAYHPERVNKLVLIGAAFGGDTYVPAFSTVLGSEPVFKVFADTTFGIKYKLTNPQPDHWPVFRDKLYDLWNTECYLPTNPEYCLEPLESINAQTLVLVGKNEIIRFDHTEAIVEAIPDAELEVVHLAGHFLPETRPFTTAYKIRKFIE</sequence>
<evidence type="ECO:0000259" key="2">
    <source>
        <dbReference type="Pfam" id="PF00561"/>
    </source>
</evidence>
<dbReference type="SUPFAM" id="SSF53474">
    <property type="entry name" value="alpha/beta-Hydrolases"/>
    <property type="match status" value="1"/>
</dbReference>
<name>A0ABV7HG21_9GAMM</name>
<dbReference type="InterPro" id="IPR050471">
    <property type="entry name" value="AB_hydrolase"/>
</dbReference>
<dbReference type="EMBL" id="JBHRSZ010000002">
    <property type="protein sequence ID" value="MFC3150637.1"/>
    <property type="molecule type" value="Genomic_DNA"/>
</dbReference>
<comment type="caution">
    <text evidence="3">The sequence shown here is derived from an EMBL/GenBank/DDBJ whole genome shotgun (WGS) entry which is preliminary data.</text>
</comment>
<evidence type="ECO:0000313" key="4">
    <source>
        <dbReference type="Proteomes" id="UP001595476"/>
    </source>
</evidence>
<accession>A0ABV7HG21</accession>
<evidence type="ECO:0000256" key="1">
    <source>
        <dbReference type="SAM" id="SignalP"/>
    </source>
</evidence>
<dbReference type="Pfam" id="PF00561">
    <property type="entry name" value="Abhydrolase_1"/>
    <property type="match status" value="1"/>
</dbReference>
<dbReference type="GO" id="GO:0016787">
    <property type="term" value="F:hydrolase activity"/>
    <property type="evidence" value="ECO:0007669"/>
    <property type="project" value="UniProtKB-KW"/>
</dbReference>
<organism evidence="3 4">
    <name type="scientific">Litoribrevibacter euphylliae</name>
    <dbReference type="NCBI Taxonomy" id="1834034"/>
    <lineage>
        <taxon>Bacteria</taxon>
        <taxon>Pseudomonadati</taxon>
        <taxon>Pseudomonadota</taxon>
        <taxon>Gammaproteobacteria</taxon>
        <taxon>Oceanospirillales</taxon>
        <taxon>Oceanospirillaceae</taxon>
        <taxon>Litoribrevibacter</taxon>
    </lineage>
</organism>
<dbReference type="RefSeq" id="WP_386717797.1">
    <property type="nucleotide sequence ID" value="NZ_JBHRSZ010000002.1"/>
</dbReference>
<keyword evidence="1" id="KW-0732">Signal</keyword>